<evidence type="ECO:0000256" key="1">
    <source>
        <dbReference type="SAM" id="MobiDB-lite"/>
    </source>
</evidence>
<dbReference type="EMBL" id="JARKIB010000335">
    <property type="protein sequence ID" value="KAJ7713805.1"/>
    <property type="molecule type" value="Genomic_DNA"/>
</dbReference>
<feature type="region of interest" description="Disordered" evidence="1">
    <location>
        <begin position="31"/>
        <end position="50"/>
    </location>
</feature>
<sequence length="166" mass="19006">MLWIVRLAAHNLSPCPPPALRHHPLRPLLESRHSKHTRHPHSRCPLTSKEEGRTQLRRAWAAMDVARACWRSIAHAQRHVARMYGSAVSLAAPVFRIIKFGASALQLSHKASHQPLPPPCPSTTYDVNRCTINPHRYRPSLRSHAPNVQAVYTRRSWLPIRTRRVM</sequence>
<organism evidence="2 3">
    <name type="scientific">Mycena metata</name>
    <dbReference type="NCBI Taxonomy" id="1033252"/>
    <lineage>
        <taxon>Eukaryota</taxon>
        <taxon>Fungi</taxon>
        <taxon>Dikarya</taxon>
        <taxon>Basidiomycota</taxon>
        <taxon>Agaricomycotina</taxon>
        <taxon>Agaricomycetes</taxon>
        <taxon>Agaricomycetidae</taxon>
        <taxon>Agaricales</taxon>
        <taxon>Marasmiineae</taxon>
        <taxon>Mycenaceae</taxon>
        <taxon>Mycena</taxon>
    </lineage>
</organism>
<name>A0AAD7H6S6_9AGAR</name>
<evidence type="ECO:0000313" key="2">
    <source>
        <dbReference type="EMBL" id="KAJ7713805.1"/>
    </source>
</evidence>
<dbReference type="Proteomes" id="UP001215598">
    <property type="component" value="Unassembled WGS sequence"/>
</dbReference>
<comment type="caution">
    <text evidence="2">The sequence shown here is derived from an EMBL/GenBank/DDBJ whole genome shotgun (WGS) entry which is preliminary data.</text>
</comment>
<keyword evidence="3" id="KW-1185">Reference proteome</keyword>
<accession>A0AAD7H6S6</accession>
<reference evidence="2" key="1">
    <citation type="submission" date="2023-03" db="EMBL/GenBank/DDBJ databases">
        <title>Massive genome expansion in bonnet fungi (Mycena s.s.) driven by repeated elements and novel gene families across ecological guilds.</title>
        <authorList>
            <consortium name="Lawrence Berkeley National Laboratory"/>
            <person name="Harder C.B."/>
            <person name="Miyauchi S."/>
            <person name="Viragh M."/>
            <person name="Kuo A."/>
            <person name="Thoen E."/>
            <person name="Andreopoulos B."/>
            <person name="Lu D."/>
            <person name="Skrede I."/>
            <person name="Drula E."/>
            <person name="Henrissat B."/>
            <person name="Morin E."/>
            <person name="Kohler A."/>
            <person name="Barry K."/>
            <person name="LaButti K."/>
            <person name="Morin E."/>
            <person name="Salamov A."/>
            <person name="Lipzen A."/>
            <person name="Mereny Z."/>
            <person name="Hegedus B."/>
            <person name="Baldrian P."/>
            <person name="Stursova M."/>
            <person name="Weitz H."/>
            <person name="Taylor A."/>
            <person name="Grigoriev I.V."/>
            <person name="Nagy L.G."/>
            <person name="Martin F."/>
            <person name="Kauserud H."/>
        </authorList>
    </citation>
    <scope>NUCLEOTIDE SEQUENCE</scope>
    <source>
        <strain evidence="2">CBHHK182m</strain>
    </source>
</reference>
<dbReference type="AlphaFoldDB" id="A0AAD7H6S6"/>
<protein>
    <submittedName>
        <fullName evidence="2">Uncharacterized protein</fullName>
    </submittedName>
</protein>
<proteinExistence type="predicted"/>
<evidence type="ECO:0000313" key="3">
    <source>
        <dbReference type="Proteomes" id="UP001215598"/>
    </source>
</evidence>
<feature type="compositionally biased region" description="Basic residues" evidence="1">
    <location>
        <begin position="33"/>
        <end position="42"/>
    </location>
</feature>
<gene>
    <name evidence="2" type="ORF">B0H16DRAFT_533580</name>
</gene>